<keyword evidence="2" id="KW-0812">Transmembrane</keyword>
<feature type="region of interest" description="Disordered" evidence="1">
    <location>
        <begin position="172"/>
        <end position="191"/>
    </location>
</feature>
<feature type="transmembrane region" description="Helical" evidence="2">
    <location>
        <begin position="143"/>
        <end position="163"/>
    </location>
</feature>
<gene>
    <name evidence="3" type="ORF">JVT61DRAFT_7185</name>
</gene>
<protein>
    <submittedName>
        <fullName evidence="3">Uncharacterized protein</fullName>
    </submittedName>
</protein>
<keyword evidence="4" id="KW-1185">Reference proteome</keyword>
<comment type="caution">
    <text evidence="3">The sequence shown here is derived from an EMBL/GenBank/DDBJ whole genome shotgun (WGS) entry which is preliminary data.</text>
</comment>
<dbReference type="EMBL" id="JAGFBS010000025">
    <property type="protein sequence ID" value="KAG6372785.1"/>
    <property type="molecule type" value="Genomic_DNA"/>
</dbReference>
<dbReference type="Proteomes" id="UP000683000">
    <property type="component" value="Unassembled WGS sequence"/>
</dbReference>
<name>A0A8I3A7V2_9AGAM</name>
<dbReference type="AlphaFoldDB" id="A0A8I3A7V2"/>
<feature type="transmembrane region" description="Helical" evidence="2">
    <location>
        <begin position="66"/>
        <end position="88"/>
    </location>
</feature>
<accession>A0A8I3A7V2</accession>
<feature type="compositionally biased region" description="Polar residues" evidence="1">
    <location>
        <begin position="182"/>
        <end position="191"/>
    </location>
</feature>
<evidence type="ECO:0000313" key="3">
    <source>
        <dbReference type="EMBL" id="KAG6372785.1"/>
    </source>
</evidence>
<reference evidence="3" key="1">
    <citation type="submission" date="2021-03" db="EMBL/GenBank/DDBJ databases">
        <title>Evolutionary innovations through gain and loss of genes in the ectomycorrhizal Boletales.</title>
        <authorList>
            <person name="Wu G."/>
            <person name="Miyauchi S."/>
            <person name="Morin E."/>
            <person name="Yang Z.-L."/>
            <person name="Xu J."/>
            <person name="Martin F.M."/>
        </authorList>
    </citation>
    <scope>NUCLEOTIDE SEQUENCE</scope>
    <source>
        <strain evidence="3">BR01</strain>
    </source>
</reference>
<keyword evidence="2" id="KW-0472">Membrane</keyword>
<dbReference type="OrthoDB" id="2676777at2759"/>
<sequence>MLLTIPAHRLSSTMQTVISKIFKTVTQHVLGLTLYHMMESSQDFEDVRAALHDRMEWSIELFRSCFTIHLSSGGYFFMLCSLFFLVIAENIHIHYGRLSPAELKERAEQIGYGTFAILFAVLDIGFVIVRVAGFVALSGSPGLAAGLVLVSMSPSAILPMLTYPARLVRRREREPTGDAEMNSGTAVGSGN</sequence>
<keyword evidence="2" id="KW-1133">Transmembrane helix</keyword>
<organism evidence="3 4">
    <name type="scientific">Boletus reticuloceps</name>
    <dbReference type="NCBI Taxonomy" id="495285"/>
    <lineage>
        <taxon>Eukaryota</taxon>
        <taxon>Fungi</taxon>
        <taxon>Dikarya</taxon>
        <taxon>Basidiomycota</taxon>
        <taxon>Agaricomycotina</taxon>
        <taxon>Agaricomycetes</taxon>
        <taxon>Agaricomycetidae</taxon>
        <taxon>Boletales</taxon>
        <taxon>Boletineae</taxon>
        <taxon>Boletaceae</taxon>
        <taxon>Boletoideae</taxon>
        <taxon>Boletus</taxon>
    </lineage>
</organism>
<proteinExistence type="predicted"/>
<evidence type="ECO:0000256" key="2">
    <source>
        <dbReference type="SAM" id="Phobius"/>
    </source>
</evidence>
<evidence type="ECO:0000256" key="1">
    <source>
        <dbReference type="SAM" id="MobiDB-lite"/>
    </source>
</evidence>
<feature type="transmembrane region" description="Helical" evidence="2">
    <location>
        <begin position="109"/>
        <end position="137"/>
    </location>
</feature>
<evidence type="ECO:0000313" key="4">
    <source>
        <dbReference type="Proteomes" id="UP000683000"/>
    </source>
</evidence>